<gene>
    <name evidence="2" type="ORF">CHARACLAT_031417</name>
</gene>
<comment type="caution">
    <text evidence="2">The sequence shown here is derived from an EMBL/GenBank/DDBJ whole genome shotgun (WGS) entry which is preliminary data.</text>
</comment>
<dbReference type="Proteomes" id="UP001352852">
    <property type="component" value="Unassembled WGS sequence"/>
</dbReference>
<evidence type="ECO:0000313" key="2">
    <source>
        <dbReference type="EMBL" id="MED6272538.1"/>
    </source>
</evidence>
<accession>A0ABU7DBL3</accession>
<evidence type="ECO:0000256" key="1">
    <source>
        <dbReference type="SAM" id="MobiDB-lite"/>
    </source>
</evidence>
<evidence type="ECO:0000313" key="3">
    <source>
        <dbReference type="Proteomes" id="UP001352852"/>
    </source>
</evidence>
<feature type="region of interest" description="Disordered" evidence="1">
    <location>
        <begin position="148"/>
        <end position="181"/>
    </location>
</feature>
<keyword evidence="3" id="KW-1185">Reference proteome</keyword>
<reference evidence="2 3" key="1">
    <citation type="submission" date="2021-06" db="EMBL/GenBank/DDBJ databases">
        <authorList>
            <person name="Palmer J.M."/>
        </authorList>
    </citation>
    <scope>NUCLEOTIDE SEQUENCE [LARGE SCALE GENOMIC DNA]</scope>
    <source>
        <strain evidence="2 3">CL_MEX2019</strain>
        <tissue evidence="2">Muscle</tissue>
    </source>
</reference>
<proteinExistence type="predicted"/>
<sequence length="181" mass="19601">MSKVTSGSTGCRAVVMAGKYLSGPGRGSTVIPGNTGQQRGRMCVPQSRTMCSTTARMGGRTAAVGQQESLGYISTADRHTLANRNLIYRDVKAFLSEVGGDPREARYWLTQFQKANLSQSPAFAVVEQELKNNLQGVSCSLGVHRTSTPRSAVRWRGEPAVSPVSGKQKRTSPNTLEHMWN</sequence>
<protein>
    <submittedName>
        <fullName evidence="2">Uncharacterized protein</fullName>
    </submittedName>
</protein>
<name>A0ABU7DBL3_9TELE</name>
<organism evidence="2 3">
    <name type="scientific">Characodon lateralis</name>
    <dbReference type="NCBI Taxonomy" id="208331"/>
    <lineage>
        <taxon>Eukaryota</taxon>
        <taxon>Metazoa</taxon>
        <taxon>Chordata</taxon>
        <taxon>Craniata</taxon>
        <taxon>Vertebrata</taxon>
        <taxon>Euteleostomi</taxon>
        <taxon>Actinopterygii</taxon>
        <taxon>Neopterygii</taxon>
        <taxon>Teleostei</taxon>
        <taxon>Neoteleostei</taxon>
        <taxon>Acanthomorphata</taxon>
        <taxon>Ovalentaria</taxon>
        <taxon>Atherinomorphae</taxon>
        <taxon>Cyprinodontiformes</taxon>
        <taxon>Goodeidae</taxon>
        <taxon>Characodon</taxon>
    </lineage>
</organism>
<dbReference type="EMBL" id="JAHUTJ010021461">
    <property type="protein sequence ID" value="MED6272538.1"/>
    <property type="molecule type" value="Genomic_DNA"/>
</dbReference>